<dbReference type="EMBL" id="CP042435">
    <property type="protein sequence ID" value="QEC68918.1"/>
    <property type="molecule type" value="Genomic_DNA"/>
</dbReference>
<accession>A0A5B8VF19</accession>
<proteinExistence type="predicted"/>
<gene>
    <name evidence="1" type="ORF">FRZ67_16970</name>
</gene>
<evidence type="ECO:0000313" key="1">
    <source>
        <dbReference type="EMBL" id="QEC68918.1"/>
    </source>
</evidence>
<sequence>MKIIFTGDILWLCFMKSILLLPAAVYIASPVASHTCTLGKKKRQGNEATGKEATGKEATGKEIYDCSLFTVHSSFTFMSTSVRRKKSRPWF</sequence>
<organism evidence="1 2">
    <name type="scientific">Panacibacter ginsenosidivorans</name>
    <dbReference type="NCBI Taxonomy" id="1813871"/>
    <lineage>
        <taxon>Bacteria</taxon>
        <taxon>Pseudomonadati</taxon>
        <taxon>Bacteroidota</taxon>
        <taxon>Chitinophagia</taxon>
        <taxon>Chitinophagales</taxon>
        <taxon>Chitinophagaceae</taxon>
        <taxon>Panacibacter</taxon>
    </lineage>
</organism>
<dbReference type="AlphaFoldDB" id="A0A5B8VF19"/>
<name>A0A5B8VF19_9BACT</name>
<keyword evidence="2" id="KW-1185">Reference proteome</keyword>
<dbReference type="RefSeq" id="WP_147191439.1">
    <property type="nucleotide sequence ID" value="NZ_CP042435.1"/>
</dbReference>
<dbReference type="Proteomes" id="UP000321533">
    <property type="component" value="Chromosome"/>
</dbReference>
<reference evidence="1 2" key="1">
    <citation type="journal article" date="2016" name="Int. J. Syst. Evol. Microbiol.">
        <title>Panacibacter ginsenosidivorans gen. nov., sp. nov., with ginsenoside converting activity isolated from soil of a ginseng field.</title>
        <authorList>
            <person name="Siddiqi M.Z."/>
            <person name="Muhammad Shafi S."/>
            <person name="Choi K.D."/>
            <person name="Im W.T."/>
        </authorList>
    </citation>
    <scope>NUCLEOTIDE SEQUENCE [LARGE SCALE GENOMIC DNA]</scope>
    <source>
        <strain evidence="1 2">Gsoil1550</strain>
    </source>
</reference>
<protein>
    <submittedName>
        <fullName evidence="1">Uncharacterized protein</fullName>
    </submittedName>
</protein>
<evidence type="ECO:0000313" key="2">
    <source>
        <dbReference type="Proteomes" id="UP000321533"/>
    </source>
</evidence>
<dbReference type="KEGG" id="pgin:FRZ67_16970"/>